<dbReference type="PANTHER" id="PTHR11157">
    <property type="entry name" value="FATTY ACID ACYL TRANSFERASE-RELATED"/>
    <property type="match status" value="1"/>
</dbReference>
<evidence type="ECO:0000256" key="7">
    <source>
        <dbReference type="ARBA" id="ARBA00023098"/>
    </source>
</evidence>
<dbReference type="GO" id="GO:0034625">
    <property type="term" value="P:fatty acid elongation, monounsaturated fatty acid"/>
    <property type="evidence" value="ECO:0007669"/>
    <property type="project" value="TreeGrafter"/>
</dbReference>
<keyword evidence="2 10" id="KW-0444">Lipid biosynthesis</keyword>
<feature type="transmembrane region" description="Helical" evidence="10">
    <location>
        <begin position="423"/>
        <end position="440"/>
    </location>
</feature>
<comment type="caution">
    <text evidence="10">Lacks conserved residue(s) required for the propagation of feature annotation.</text>
</comment>
<dbReference type="STRING" id="67801.A0A1B0AXE1"/>
<dbReference type="VEuPathDB" id="VectorBase:GPPI011936"/>
<dbReference type="EC" id="2.3.1.199" evidence="10"/>
<comment type="similarity">
    <text evidence="10">Belongs to the ELO family.</text>
</comment>
<evidence type="ECO:0000256" key="3">
    <source>
        <dbReference type="ARBA" id="ARBA00022679"/>
    </source>
</evidence>
<keyword evidence="3 10" id="KW-0808">Transferase</keyword>
<dbReference type="PANTHER" id="PTHR11157:SF164">
    <property type="entry name" value="ELONGATION OF VERY LONG CHAIN FATTY ACIDS PROTEIN"/>
    <property type="match status" value="1"/>
</dbReference>
<evidence type="ECO:0000313" key="11">
    <source>
        <dbReference type="EnsemblMetazoa" id="GPPI011936-PA"/>
    </source>
</evidence>
<sequence length="484" mass="58387">MSIGRAFRTTYKGEALPKTVLFIKSLMKNRPAFQIKTLIIIYNITQIITCAYVMKRMRIFCQGELFDFTNCRVHDDMSEKSLEFYEISLYVFILKNFELFDTVLFVLRKKQNQVTPLHVFHHASVPVLILLYIDYYRAEASFFPAYMNCFVHTLMYTYYTMAAVLDPQFMRRFVFFKKSLTIMQMIQFSLILIWLGFQGTVCNMPRTHTYYFSFITVAIFYGFYDFYQKSYKKLYYGYDYWKPIYKRLLDVVVVVYVICLKSLFGICAKNWTKFNENSPCFSNESLINNKQCYTNYIMRMRTFCQGELFDFTNCRVHDDMSEKSLEYNQIIRYVTMLKNLELFDTVLFVLRKKQNQVTPLHVFHHTSVLVLMLLYFRYYRAEGSFFPIYMNCFIHILMYMYYTMAAVLDLQFMRRFIFFKKSLTIMQMVQFILILIWLGFQGTVCNVPRIHTYYFSFTTAAMFYGFYDFYQKSYKVHPKQKQSK</sequence>
<reference evidence="11" key="2">
    <citation type="submission" date="2020-05" db="UniProtKB">
        <authorList>
            <consortium name="EnsemblMetazoa"/>
        </authorList>
    </citation>
    <scope>IDENTIFICATION</scope>
    <source>
        <strain evidence="11">IAEA</strain>
    </source>
</reference>
<evidence type="ECO:0000256" key="10">
    <source>
        <dbReference type="RuleBase" id="RU361115"/>
    </source>
</evidence>
<keyword evidence="4 10" id="KW-0812">Transmembrane</keyword>
<evidence type="ECO:0000256" key="4">
    <source>
        <dbReference type="ARBA" id="ARBA00022692"/>
    </source>
</evidence>
<dbReference type="GO" id="GO:0042761">
    <property type="term" value="P:very long-chain fatty acid biosynthetic process"/>
    <property type="evidence" value="ECO:0007669"/>
    <property type="project" value="TreeGrafter"/>
</dbReference>
<keyword evidence="7 10" id="KW-0443">Lipid metabolism</keyword>
<evidence type="ECO:0000256" key="6">
    <source>
        <dbReference type="ARBA" id="ARBA00022989"/>
    </source>
</evidence>
<evidence type="ECO:0000256" key="5">
    <source>
        <dbReference type="ARBA" id="ARBA00022832"/>
    </source>
</evidence>
<feature type="transmembrane region" description="Helical" evidence="10">
    <location>
        <begin position="180"/>
        <end position="197"/>
    </location>
</feature>
<dbReference type="GO" id="GO:0019367">
    <property type="term" value="P:fatty acid elongation, saturated fatty acid"/>
    <property type="evidence" value="ECO:0007669"/>
    <property type="project" value="TreeGrafter"/>
</dbReference>
<keyword evidence="6 10" id="KW-1133">Transmembrane helix</keyword>
<dbReference type="GO" id="GO:0005789">
    <property type="term" value="C:endoplasmic reticulum membrane"/>
    <property type="evidence" value="ECO:0007669"/>
    <property type="project" value="TreeGrafter"/>
</dbReference>
<dbReference type="GO" id="GO:0009922">
    <property type="term" value="F:fatty acid elongase activity"/>
    <property type="evidence" value="ECO:0007669"/>
    <property type="project" value="UniProtKB-EC"/>
</dbReference>
<evidence type="ECO:0000313" key="12">
    <source>
        <dbReference type="Proteomes" id="UP000092460"/>
    </source>
</evidence>
<comment type="subcellular location">
    <subcellularLocation>
        <location evidence="1">Membrane</location>
        <topology evidence="1">Multi-pass membrane protein</topology>
    </subcellularLocation>
</comment>
<dbReference type="EMBL" id="JXJN01005231">
    <property type="status" value="NOT_ANNOTATED_CDS"/>
    <property type="molecule type" value="Genomic_DNA"/>
</dbReference>
<dbReference type="AlphaFoldDB" id="A0A1B0AXE1"/>
<protein>
    <recommendedName>
        <fullName evidence="10">Elongation of very long chain fatty acids protein</fullName>
        <ecNumber evidence="10">2.3.1.199</ecNumber>
    </recommendedName>
    <alternativeName>
        <fullName evidence="10">Very-long-chain 3-oxoacyl-CoA synthase</fullName>
    </alternativeName>
</protein>
<name>A0A1B0AXE1_9MUSC</name>
<keyword evidence="5 10" id="KW-0276">Fatty acid metabolism</keyword>
<feature type="transmembrane region" description="Helical" evidence="10">
    <location>
        <begin position="452"/>
        <end position="470"/>
    </location>
</feature>
<dbReference type="Pfam" id="PF01151">
    <property type="entry name" value="ELO"/>
    <property type="match status" value="2"/>
</dbReference>
<accession>A0A1B0AXE1</accession>
<feature type="transmembrane region" description="Helical" evidence="10">
    <location>
        <begin position="33"/>
        <end position="54"/>
    </location>
</feature>
<dbReference type="EMBL" id="JXJN01005233">
    <property type="status" value="NOT_ANNOTATED_CDS"/>
    <property type="molecule type" value="Genomic_DNA"/>
</dbReference>
<feature type="transmembrane region" description="Helical" evidence="10">
    <location>
        <begin position="142"/>
        <end position="159"/>
    </location>
</feature>
<dbReference type="Proteomes" id="UP000092460">
    <property type="component" value="Unassembled WGS sequence"/>
</dbReference>
<proteinExistence type="inferred from homology"/>
<dbReference type="EnsemblMetazoa" id="GPPI011936-RA">
    <property type="protein sequence ID" value="GPPI011936-PA"/>
    <property type="gene ID" value="GPPI011936"/>
</dbReference>
<dbReference type="EMBL" id="JXJN01005234">
    <property type="status" value="NOT_ANNOTATED_CDS"/>
    <property type="molecule type" value="Genomic_DNA"/>
</dbReference>
<evidence type="ECO:0000256" key="1">
    <source>
        <dbReference type="ARBA" id="ARBA00004141"/>
    </source>
</evidence>
<feature type="transmembrane region" description="Helical" evidence="10">
    <location>
        <begin position="362"/>
        <end position="379"/>
    </location>
</feature>
<feature type="transmembrane region" description="Helical" evidence="10">
    <location>
        <begin position="209"/>
        <end position="227"/>
    </location>
</feature>
<organism evidence="11 12">
    <name type="scientific">Glossina palpalis gambiensis</name>
    <dbReference type="NCBI Taxonomy" id="67801"/>
    <lineage>
        <taxon>Eukaryota</taxon>
        <taxon>Metazoa</taxon>
        <taxon>Ecdysozoa</taxon>
        <taxon>Arthropoda</taxon>
        <taxon>Hexapoda</taxon>
        <taxon>Insecta</taxon>
        <taxon>Pterygota</taxon>
        <taxon>Neoptera</taxon>
        <taxon>Endopterygota</taxon>
        <taxon>Diptera</taxon>
        <taxon>Brachycera</taxon>
        <taxon>Muscomorpha</taxon>
        <taxon>Hippoboscoidea</taxon>
        <taxon>Glossinidae</taxon>
        <taxon>Glossina</taxon>
    </lineage>
</organism>
<comment type="catalytic activity">
    <reaction evidence="10">
        <text>a very-long-chain acyl-CoA + malonyl-CoA + H(+) = a very-long-chain 3-oxoacyl-CoA + CO2 + CoA</text>
        <dbReference type="Rhea" id="RHEA:32727"/>
        <dbReference type="ChEBI" id="CHEBI:15378"/>
        <dbReference type="ChEBI" id="CHEBI:16526"/>
        <dbReference type="ChEBI" id="CHEBI:57287"/>
        <dbReference type="ChEBI" id="CHEBI:57384"/>
        <dbReference type="ChEBI" id="CHEBI:90725"/>
        <dbReference type="ChEBI" id="CHEBI:90736"/>
        <dbReference type="EC" id="2.3.1.199"/>
    </reaction>
</comment>
<dbReference type="GO" id="GO:0030148">
    <property type="term" value="P:sphingolipid biosynthetic process"/>
    <property type="evidence" value="ECO:0007669"/>
    <property type="project" value="TreeGrafter"/>
</dbReference>
<dbReference type="InterPro" id="IPR002076">
    <property type="entry name" value="ELO_fam"/>
</dbReference>
<dbReference type="GO" id="GO:0034626">
    <property type="term" value="P:fatty acid elongation, polyunsaturated fatty acid"/>
    <property type="evidence" value="ECO:0007669"/>
    <property type="project" value="TreeGrafter"/>
</dbReference>
<keyword evidence="12" id="KW-1185">Reference proteome</keyword>
<evidence type="ECO:0000256" key="8">
    <source>
        <dbReference type="ARBA" id="ARBA00023136"/>
    </source>
</evidence>
<evidence type="ECO:0000256" key="9">
    <source>
        <dbReference type="ARBA" id="ARBA00023160"/>
    </source>
</evidence>
<reference evidence="12" key="1">
    <citation type="submission" date="2015-01" db="EMBL/GenBank/DDBJ databases">
        <authorList>
            <person name="Aksoy S."/>
            <person name="Warren W."/>
            <person name="Wilson R.K."/>
        </authorList>
    </citation>
    <scope>NUCLEOTIDE SEQUENCE [LARGE SCALE GENOMIC DNA]</scope>
    <source>
        <strain evidence="12">IAEA</strain>
    </source>
</reference>
<keyword evidence="9 10" id="KW-0275">Fatty acid biosynthesis</keyword>
<dbReference type="EMBL" id="JXJN01005232">
    <property type="status" value="NOT_ANNOTATED_CDS"/>
    <property type="molecule type" value="Genomic_DNA"/>
</dbReference>
<feature type="transmembrane region" description="Helical" evidence="10">
    <location>
        <begin position="385"/>
        <end position="402"/>
    </location>
</feature>
<keyword evidence="8 10" id="KW-0472">Membrane</keyword>
<feature type="transmembrane region" description="Helical" evidence="10">
    <location>
        <begin position="248"/>
        <end position="266"/>
    </location>
</feature>
<evidence type="ECO:0000256" key="2">
    <source>
        <dbReference type="ARBA" id="ARBA00022516"/>
    </source>
</evidence>